<proteinExistence type="predicted"/>
<dbReference type="EMBL" id="BBLT01000034">
    <property type="protein sequence ID" value="GAL87814.1"/>
    <property type="molecule type" value="Genomic_DNA"/>
</dbReference>
<dbReference type="AlphaFoldDB" id="A0A098LMT2"/>
<reference evidence="3 4" key="1">
    <citation type="submission" date="2014-09" db="EMBL/GenBank/DDBJ databases">
        <title>Sporocytophaga myxococcoides PG-01 genome sequencing.</title>
        <authorList>
            <person name="Liu L."/>
            <person name="Gao P.J."/>
            <person name="Chen G.J."/>
            <person name="Wang L.S."/>
        </authorList>
    </citation>
    <scope>NUCLEOTIDE SEQUENCE [LARGE SCALE GENOMIC DNA]</scope>
    <source>
        <strain evidence="3 4">PG-01</strain>
    </source>
</reference>
<dbReference type="PANTHER" id="PTHR46558">
    <property type="entry name" value="TRACRIPTIONAL REGULATORY PROTEIN-RELATED-RELATED"/>
    <property type="match status" value="1"/>
</dbReference>
<evidence type="ECO:0000313" key="4">
    <source>
        <dbReference type="Proteomes" id="UP000030185"/>
    </source>
</evidence>
<accession>A0A098LMT2</accession>
<dbReference type="OrthoDB" id="800066at2"/>
<evidence type="ECO:0000313" key="3">
    <source>
        <dbReference type="EMBL" id="GAL87814.1"/>
    </source>
</evidence>
<dbReference type="InterPro" id="IPR010982">
    <property type="entry name" value="Lambda_DNA-bd_dom_sf"/>
</dbReference>
<dbReference type="InterPro" id="IPR001387">
    <property type="entry name" value="Cro/C1-type_HTH"/>
</dbReference>
<evidence type="ECO:0000256" key="1">
    <source>
        <dbReference type="ARBA" id="ARBA00023125"/>
    </source>
</evidence>
<dbReference type="eggNOG" id="COG1396">
    <property type="taxonomic scope" value="Bacteria"/>
</dbReference>
<dbReference type="Pfam" id="PF01381">
    <property type="entry name" value="HTH_3"/>
    <property type="match status" value="1"/>
</dbReference>
<dbReference type="GO" id="GO:0003677">
    <property type="term" value="F:DNA binding"/>
    <property type="evidence" value="ECO:0007669"/>
    <property type="project" value="UniProtKB-KW"/>
</dbReference>
<keyword evidence="4" id="KW-1185">Reference proteome</keyword>
<dbReference type="PROSITE" id="PS50943">
    <property type="entry name" value="HTH_CROC1"/>
    <property type="match status" value="1"/>
</dbReference>
<name>A0A098LMT2_9BACT</name>
<keyword evidence="1" id="KW-0238">DNA-binding</keyword>
<dbReference type="SMART" id="SM00530">
    <property type="entry name" value="HTH_XRE"/>
    <property type="match status" value="1"/>
</dbReference>
<dbReference type="PANTHER" id="PTHR46558:SF11">
    <property type="entry name" value="HTH-TYPE TRANSCRIPTIONAL REGULATOR XRE"/>
    <property type="match status" value="1"/>
</dbReference>
<sequence length="111" mass="12710">MDTFGKKLRECREAQELSQNELAKLIEAHHSIIGKYERDEVKPTIDVVKKMAQVLNTTVGYLLGETKQQDVLKDPKMLKRINDIENLPAKDKECLLLTIDNFIKATKLNSL</sequence>
<comment type="caution">
    <text evidence="3">The sequence shown here is derived from an EMBL/GenBank/DDBJ whole genome shotgun (WGS) entry which is preliminary data.</text>
</comment>
<evidence type="ECO:0000259" key="2">
    <source>
        <dbReference type="PROSITE" id="PS50943"/>
    </source>
</evidence>
<dbReference type="CDD" id="cd00093">
    <property type="entry name" value="HTH_XRE"/>
    <property type="match status" value="1"/>
</dbReference>
<dbReference type="Gene3D" id="1.10.260.40">
    <property type="entry name" value="lambda repressor-like DNA-binding domains"/>
    <property type="match status" value="1"/>
</dbReference>
<protein>
    <recommendedName>
        <fullName evidence="2">HTH cro/C1-type domain-containing protein</fullName>
    </recommendedName>
</protein>
<dbReference type="Proteomes" id="UP000030185">
    <property type="component" value="Unassembled WGS sequence"/>
</dbReference>
<gene>
    <name evidence="3" type="ORF">MYP_5046</name>
</gene>
<dbReference type="STRING" id="153721.MYP_5046"/>
<organism evidence="3 4">
    <name type="scientific">Sporocytophaga myxococcoides</name>
    <dbReference type="NCBI Taxonomy" id="153721"/>
    <lineage>
        <taxon>Bacteria</taxon>
        <taxon>Pseudomonadati</taxon>
        <taxon>Bacteroidota</taxon>
        <taxon>Cytophagia</taxon>
        <taxon>Cytophagales</taxon>
        <taxon>Cytophagaceae</taxon>
        <taxon>Sporocytophaga</taxon>
    </lineage>
</organism>
<dbReference type="RefSeq" id="WP_045470063.1">
    <property type="nucleotide sequence ID" value="NZ_BBLT01000034.1"/>
</dbReference>
<feature type="domain" description="HTH cro/C1-type" evidence="2">
    <location>
        <begin position="8"/>
        <end position="62"/>
    </location>
</feature>
<dbReference type="SUPFAM" id="SSF47413">
    <property type="entry name" value="lambda repressor-like DNA-binding domains"/>
    <property type="match status" value="1"/>
</dbReference>